<keyword evidence="1" id="KW-0808">Transferase</keyword>
<keyword evidence="1" id="KW-0489">Methyltransferase</keyword>
<dbReference type="EMBL" id="QBKN01000007">
    <property type="protein sequence ID" value="PTX49187.1"/>
    <property type="molecule type" value="Genomic_DNA"/>
</dbReference>
<evidence type="ECO:0000313" key="1">
    <source>
        <dbReference type="EMBL" id="PTX49187.1"/>
    </source>
</evidence>
<keyword evidence="1" id="KW-0830">Ubiquinone</keyword>
<dbReference type="Gene3D" id="3.40.50.150">
    <property type="entry name" value="Vaccinia Virus protein VP39"/>
    <property type="match status" value="1"/>
</dbReference>
<dbReference type="InterPro" id="IPR029063">
    <property type="entry name" value="SAM-dependent_MTases_sf"/>
</dbReference>
<dbReference type="OrthoDB" id="5642573at2"/>
<comment type="caution">
    <text evidence="1">The sequence shown here is derived from an EMBL/GenBank/DDBJ whole genome shotgun (WGS) entry which is preliminary data.</text>
</comment>
<protein>
    <submittedName>
        <fullName evidence="1">Ubiquinone/menaquinone biosynthesis C-methylase UbiE</fullName>
    </submittedName>
</protein>
<dbReference type="Pfam" id="PF13489">
    <property type="entry name" value="Methyltransf_23"/>
    <property type="match status" value="1"/>
</dbReference>
<dbReference type="SUPFAM" id="SSF53335">
    <property type="entry name" value="S-adenosyl-L-methionine-dependent methyltransferases"/>
    <property type="match status" value="1"/>
</dbReference>
<name>A0A2T6AZD9_9RHOB</name>
<evidence type="ECO:0000313" key="2">
    <source>
        <dbReference type="Proteomes" id="UP000244069"/>
    </source>
</evidence>
<dbReference type="GO" id="GO:0008168">
    <property type="term" value="F:methyltransferase activity"/>
    <property type="evidence" value="ECO:0007669"/>
    <property type="project" value="UniProtKB-KW"/>
</dbReference>
<gene>
    <name evidence="1" type="ORF">C8N44_10727</name>
</gene>
<dbReference type="CDD" id="cd02440">
    <property type="entry name" value="AdoMet_MTases"/>
    <property type="match status" value="1"/>
</dbReference>
<organism evidence="1 2">
    <name type="scientific">Allosediminivita pacifica</name>
    <dbReference type="NCBI Taxonomy" id="1267769"/>
    <lineage>
        <taxon>Bacteria</taxon>
        <taxon>Pseudomonadati</taxon>
        <taxon>Pseudomonadota</taxon>
        <taxon>Alphaproteobacteria</taxon>
        <taxon>Rhodobacterales</taxon>
        <taxon>Paracoccaceae</taxon>
        <taxon>Allosediminivita</taxon>
    </lineage>
</organism>
<dbReference type="AlphaFoldDB" id="A0A2T6AZD9"/>
<keyword evidence="2" id="KW-1185">Reference proteome</keyword>
<accession>A0A2T6AZD9</accession>
<proteinExistence type="predicted"/>
<dbReference type="RefSeq" id="WP_107975453.1">
    <property type="nucleotide sequence ID" value="NZ_BMEZ01000007.1"/>
</dbReference>
<dbReference type="Proteomes" id="UP000244069">
    <property type="component" value="Unassembled WGS sequence"/>
</dbReference>
<sequence>MTRREAYWDKAAPQYATQPVKDVVSYEARLERVRAWLTPGMEVLELACGTGETALRLAGTGARIEGTDFSGEMIRVAQEKAAEAGANNVSFRKADLAKAAAGRRYDAVMAFNILHLIDDVEGTLAQIRGALNEGGLLLSVTPCLARNYKIRLSLLPMRLMGKEPKMRFFTVEKLDGMIRDAGFEILETGDYPKWLPNHFVVARAV</sequence>
<dbReference type="GO" id="GO:0032259">
    <property type="term" value="P:methylation"/>
    <property type="evidence" value="ECO:0007669"/>
    <property type="project" value="UniProtKB-KW"/>
</dbReference>
<reference evidence="1 2" key="1">
    <citation type="submission" date="2018-04" db="EMBL/GenBank/DDBJ databases">
        <title>Genomic Encyclopedia of Archaeal and Bacterial Type Strains, Phase II (KMG-II): from individual species to whole genera.</title>
        <authorList>
            <person name="Goeker M."/>
        </authorList>
    </citation>
    <scope>NUCLEOTIDE SEQUENCE [LARGE SCALE GENOMIC DNA]</scope>
    <source>
        <strain evidence="1 2">DSM 29329</strain>
    </source>
</reference>
<dbReference type="PANTHER" id="PTHR43861">
    <property type="entry name" value="TRANS-ACONITATE 2-METHYLTRANSFERASE-RELATED"/>
    <property type="match status" value="1"/>
</dbReference>